<evidence type="ECO:0000313" key="2">
    <source>
        <dbReference type="EMBL" id="MEG3438302.1"/>
    </source>
</evidence>
<feature type="transmembrane region" description="Helical" evidence="1">
    <location>
        <begin position="12"/>
        <end position="33"/>
    </location>
</feature>
<keyword evidence="1" id="KW-1133">Transmembrane helix</keyword>
<dbReference type="RefSeq" id="WP_332865783.1">
    <property type="nucleotide sequence ID" value="NZ_JBAFSM010000026.1"/>
</dbReference>
<accession>A0AAW9QKI1</accession>
<keyword evidence="1" id="KW-0812">Transmembrane</keyword>
<proteinExistence type="predicted"/>
<evidence type="ECO:0000313" key="3">
    <source>
        <dbReference type="Proteomes" id="UP001328733"/>
    </source>
</evidence>
<dbReference type="AlphaFoldDB" id="A0AAW9QKI1"/>
<name>A0AAW9QKI1_9CHRO</name>
<sequence>MQALKHEIKKLIPLTLFFFLSFAYILLIIKLFVKEYSIDVNVVSKALLGAIIAAKTVAILDAVLKFDRLGEKPRYLAVLYRTSVYTVIALVIFLIEGFIEDYRGTKALPAAIARFSQTERFSHILAITLLVAVVFFVHNLWREIDRYLGAGNLKRFFLSSPRQSLPDRPR</sequence>
<feature type="transmembrane region" description="Helical" evidence="1">
    <location>
        <begin position="45"/>
        <end position="66"/>
    </location>
</feature>
<feature type="transmembrane region" description="Helical" evidence="1">
    <location>
        <begin position="121"/>
        <end position="141"/>
    </location>
</feature>
<feature type="transmembrane region" description="Helical" evidence="1">
    <location>
        <begin position="78"/>
        <end position="99"/>
    </location>
</feature>
<organism evidence="2 3">
    <name type="scientific">Pannus brasiliensis CCIBt3594</name>
    <dbReference type="NCBI Taxonomy" id="1427578"/>
    <lineage>
        <taxon>Bacteria</taxon>
        <taxon>Bacillati</taxon>
        <taxon>Cyanobacteriota</taxon>
        <taxon>Cyanophyceae</taxon>
        <taxon>Oscillatoriophycideae</taxon>
        <taxon>Chroococcales</taxon>
        <taxon>Microcystaceae</taxon>
        <taxon>Pannus</taxon>
    </lineage>
</organism>
<keyword evidence="3" id="KW-1185">Reference proteome</keyword>
<dbReference type="EMBL" id="JBAFSM010000026">
    <property type="protein sequence ID" value="MEG3438302.1"/>
    <property type="molecule type" value="Genomic_DNA"/>
</dbReference>
<dbReference type="Proteomes" id="UP001328733">
    <property type="component" value="Unassembled WGS sequence"/>
</dbReference>
<protein>
    <submittedName>
        <fullName evidence="2">Uncharacterized protein</fullName>
    </submittedName>
</protein>
<comment type="caution">
    <text evidence="2">The sequence shown here is derived from an EMBL/GenBank/DDBJ whole genome shotgun (WGS) entry which is preliminary data.</text>
</comment>
<reference evidence="2 3" key="1">
    <citation type="submission" date="2024-01" db="EMBL/GenBank/DDBJ databases">
        <title>Genomic insights into the taxonomy and metabolism of the cyanobacterium Pannus brasiliensis CCIBt3594.</title>
        <authorList>
            <person name="Machado M."/>
            <person name="Botero N.B."/>
            <person name="Andreote A.P.D."/>
            <person name="Feitosa A.M.T."/>
            <person name="Popin R."/>
            <person name="Sivonen K."/>
            <person name="Fiore M.F."/>
        </authorList>
    </citation>
    <scope>NUCLEOTIDE SEQUENCE [LARGE SCALE GENOMIC DNA]</scope>
    <source>
        <strain evidence="2 3">CCIBt3594</strain>
    </source>
</reference>
<evidence type="ECO:0000256" key="1">
    <source>
        <dbReference type="SAM" id="Phobius"/>
    </source>
</evidence>
<keyword evidence="1" id="KW-0472">Membrane</keyword>
<gene>
    <name evidence="2" type="ORF">V0288_14325</name>
</gene>